<evidence type="ECO:0000313" key="3">
    <source>
        <dbReference type="Proteomes" id="UP000053144"/>
    </source>
</evidence>
<sequence>MEGRVVAVEGQLEAVEIAMAETKVDTVYLRHETGALRQNYEAMRQDIQAILKMLGDRNRDPNGHRQGGSESSVNDNDGRPDEDRGRRGEGNQEGLSNRRKRVELPGFEGGDPLIWISRVEKFFEVQKVAEDEKLQLAFISMEGYAAYWFCFWREKPRTILGKG</sequence>
<dbReference type="EMBL" id="CM003380">
    <property type="protein sequence ID" value="KOM56146.1"/>
    <property type="molecule type" value="Genomic_DNA"/>
</dbReference>
<feature type="compositionally biased region" description="Basic and acidic residues" evidence="1">
    <location>
        <begin position="76"/>
        <end position="90"/>
    </location>
</feature>
<dbReference type="OMA" id="VYQVERY"/>
<proteinExistence type="predicted"/>
<evidence type="ECO:0008006" key="4">
    <source>
        <dbReference type="Google" id="ProtNLM"/>
    </source>
</evidence>
<organism evidence="2 3">
    <name type="scientific">Phaseolus angularis</name>
    <name type="common">Azuki bean</name>
    <name type="synonym">Vigna angularis</name>
    <dbReference type="NCBI Taxonomy" id="3914"/>
    <lineage>
        <taxon>Eukaryota</taxon>
        <taxon>Viridiplantae</taxon>
        <taxon>Streptophyta</taxon>
        <taxon>Embryophyta</taxon>
        <taxon>Tracheophyta</taxon>
        <taxon>Spermatophyta</taxon>
        <taxon>Magnoliopsida</taxon>
        <taxon>eudicotyledons</taxon>
        <taxon>Gunneridae</taxon>
        <taxon>Pentapetalae</taxon>
        <taxon>rosids</taxon>
        <taxon>fabids</taxon>
        <taxon>Fabales</taxon>
        <taxon>Fabaceae</taxon>
        <taxon>Papilionoideae</taxon>
        <taxon>50 kb inversion clade</taxon>
        <taxon>NPAAA clade</taxon>
        <taxon>indigoferoid/millettioid clade</taxon>
        <taxon>Phaseoleae</taxon>
        <taxon>Vigna</taxon>
    </lineage>
</organism>
<dbReference type="AlphaFoldDB" id="A0A0L9VM52"/>
<protein>
    <recommendedName>
        <fullName evidence="4">Retrotransposon gag domain-containing protein</fullName>
    </recommendedName>
</protein>
<reference evidence="3" key="1">
    <citation type="journal article" date="2015" name="Proc. Natl. Acad. Sci. U.S.A.">
        <title>Genome sequencing of adzuki bean (Vigna angularis) provides insight into high starch and low fat accumulation and domestication.</title>
        <authorList>
            <person name="Yang K."/>
            <person name="Tian Z."/>
            <person name="Chen C."/>
            <person name="Luo L."/>
            <person name="Zhao B."/>
            <person name="Wang Z."/>
            <person name="Yu L."/>
            <person name="Li Y."/>
            <person name="Sun Y."/>
            <person name="Li W."/>
            <person name="Chen Y."/>
            <person name="Li Y."/>
            <person name="Zhang Y."/>
            <person name="Ai D."/>
            <person name="Zhao J."/>
            <person name="Shang C."/>
            <person name="Ma Y."/>
            <person name="Wu B."/>
            <person name="Wang M."/>
            <person name="Gao L."/>
            <person name="Sun D."/>
            <person name="Zhang P."/>
            <person name="Guo F."/>
            <person name="Wang W."/>
            <person name="Li Y."/>
            <person name="Wang J."/>
            <person name="Varshney R.K."/>
            <person name="Wang J."/>
            <person name="Ling H.Q."/>
            <person name="Wan P."/>
        </authorList>
    </citation>
    <scope>NUCLEOTIDE SEQUENCE</scope>
    <source>
        <strain evidence="3">cv. Jingnong 6</strain>
    </source>
</reference>
<gene>
    <name evidence="2" type="ORF">LR48_Vigan10g203800</name>
</gene>
<dbReference type="Gramene" id="KOM56146">
    <property type="protein sequence ID" value="KOM56146"/>
    <property type="gene ID" value="LR48_Vigan10g203800"/>
</dbReference>
<evidence type="ECO:0000313" key="2">
    <source>
        <dbReference type="EMBL" id="KOM56146.1"/>
    </source>
</evidence>
<name>A0A0L9VM52_PHAAN</name>
<accession>A0A0L9VM52</accession>
<dbReference type="Proteomes" id="UP000053144">
    <property type="component" value="Chromosome 10"/>
</dbReference>
<evidence type="ECO:0000256" key="1">
    <source>
        <dbReference type="SAM" id="MobiDB-lite"/>
    </source>
</evidence>
<feature type="region of interest" description="Disordered" evidence="1">
    <location>
        <begin position="56"/>
        <end position="103"/>
    </location>
</feature>